<keyword evidence="1" id="KW-0175">Coiled coil</keyword>
<accession>A0A0F9X582</accession>
<dbReference type="EMBL" id="JOKZ01000258">
    <property type="protein sequence ID" value="KKP00361.1"/>
    <property type="molecule type" value="Genomic_DNA"/>
</dbReference>
<dbReference type="CDD" id="cd00882">
    <property type="entry name" value="Ras_like_GTPase"/>
    <property type="match status" value="1"/>
</dbReference>
<dbReference type="Proteomes" id="UP000034112">
    <property type="component" value="Unassembled WGS sequence"/>
</dbReference>
<evidence type="ECO:0000259" key="2">
    <source>
        <dbReference type="Pfam" id="PF01926"/>
    </source>
</evidence>
<dbReference type="InterPro" id="IPR027417">
    <property type="entry name" value="P-loop_NTPase"/>
</dbReference>
<gene>
    <name evidence="3" type="ORF">THAR02_07546</name>
</gene>
<name>A0A0F9X582_TRIHA</name>
<feature type="coiled-coil region" evidence="1">
    <location>
        <begin position="204"/>
        <end position="307"/>
    </location>
</feature>
<proteinExistence type="predicted"/>
<comment type="caution">
    <text evidence="3">The sequence shown here is derived from an EMBL/GenBank/DDBJ whole genome shotgun (WGS) entry which is preliminary data.</text>
</comment>
<dbReference type="OMA" id="MISNWLE"/>
<dbReference type="OrthoDB" id="8954335at2759"/>
<dbReference type="Gene3D" id="3.40.50.300">
    <property type="entry name" value="P-loop containing nucleotide triphosphate hydrolases"/>
    <property type="match status" value="1"/>
</dbReference>
<protein>
    <recommendedName>
        <fullName evidence="2">G domain-containing protein</fullName>
    </recommendedName>
</protein>
<sequence length="316" mass="36093">MGITGAGKSTFISYFASDANIGHELQSCTFDIGIHAATIGDKKFYLIDTPGFDDTHRSDTEILRQVADWLNRSYQAQIRLAGIVYLHRITDNRMGGTALKNLGIFKKLCGDEGLSCVVLATTMWGLVSREEGERREHDLSTKPEYWAGMVSRGSKVLRLDKGAMSALAVMEHIFAQRRRITLDIQQEMASGKTLDETSAGQEVQADLAALRKKHKKDLKKLRKEMEKEFKKRDARAREDFNQVRADLEKKIQLAAQDGERLRVDMKQLQTQRNEELQQLRDEAHKKEMEAQQQLMEIRIQLDLARQQNDYESHIGI</sequence>
<dbReference type="Pfam" id="PF01926">
    <property type="entry name" value="MMR_HSR1"/>
    <property type="match status" value="1"/>
</dbReference>
<organism evidence="3 4">
    <name type="scientific">Trichoderma harzianum</name>
    <name type="common">Hypocrea lixii</name>
    <dbReference type="NCBI Taxonomy" id="5544"/>
    <lineage>
        <taxon>Eukaryota</taxon>
        <taxon>Fungi</taxon>
        <taxon>Dikarya</taxon>
        <taxon>Ascomycota</taxon>
        <taxon>Pezizomycotina</taxon>
        <taxon>Sordariomycetes</taxon>
        <taxon>Hypocreomycetidae</taxon>
        <taxon>Hypocreales</taxon>
        <taxon>Hypocreaceae</taxon>
        <taxon>Trichoderma</taxon>
    </lineage>
</organism>
<dbReference type="AlphaFoldDB" id="A0A0F9X582"/>
<dbReference type="SUPFAM" id="SSF52540">
    <property type="entry name" value="P-loop containing nucleoside triphosphate hydrolases"/>
    <property type="match status" value="1"/>
</dbReference>
<evidence type="ECO:0000256" key="1">
    <source>
        <dbReference type="SAM" id="Coils"/>
    </source>
</evidence>
<evidence type="ECO:0000313" key="3">
    <source>
        <dbReference type="EMBL" id="KKP00361.1"/>
    </source>
</evidence>
<evidence type="ECO:0000313" key="4">
    <source>
        <dbReference type="Proteomes" id="UP000034112"/>
    </source>
</evidence>
<reference evidence="4" key="1">
    <citation type="journal article" date="2015" name="Genome Announc.">
        <title>Draft whole-genome sequence of the biocontrol agent Trichoderma harzianum T6776.</title>
        <authorList>
            <person name="Baroncelli R."/>
            <person name="Piaggeschi G."/>
            <person name="Fiorini L."/>
            <person name="Bertolini E."/>
            <person name="Zapparata A."/>
            <person name="Pe M.E."/>
            <person name="Sarrocco S."/>
            <person name="Vannacci G."/>
        </authorList>
    </citation>
    <scope>NUCLEOTIDE SEQUENCE [LARGE SCALE GENOMIC DNA]</scope>
    <source>
        <strain evidence="4">T6776</strain>
    </source>
</reference>
<dbReference type="InterPro" id="IPR006073">
    <property type="entry name" value="GTP-bd"/>
</dbReference>
<dbReference type="GO" id="GO:0005525">
    <property type="term" value="F:GTP binding"/>
    <property type="evidence" value="ECO:0007669"/>
    <property type="project" value="InterPro"/>
</dbReference>
<feature type="domain" description="G" evidence="2">
    <location>
        <begin position="1"/>
        <end position="86"/>
    </location>
</feature>